<dbReference type="PANTHER" id="PTHR11579">
    <property type="entry name" value="PROTEIN-L-ISOASPARTATE O-METHYLTRANSFERASE"/>
    <property type="match status" value="1"/>
</dbReference>
<dbReference type="EMBL" id="BBNO01000004">
    <property type="protein sequence ID" value="GAO08697.1"/>
    <property type="molecule type" value="Genomic_DNA"/>
</dbReference>
<dbReference type="NCBIfam" id="TIGR03891">
    <property type="entry name" value="thiopep_ocin"/>
    <property type="match status" value="1"/>
</dbReference>
<dbReference type="EC" id="2.1.1.77" evidence="3"/>
<protein>
    <recommendedName>
        <fullName evidence="4">Protein-L-isoaspartate O-methyltransferase</fullName>
        <ecNumber evidence="3">2.1.1.77</ecNumber>
    </recommendedName>
    <alternativeName>
        <fullName evidence="11">L-isoaspartyl protein carboxyl methyltransferase</fullName>
    </alternativeName>
    <alternativeName>
        <fullName evidence="9">Protein L-isoaspartyl methyltransferase</fullName>
    </alternativeName>
    <alternativeName>
        <fullName evidence="10">Protein-beta-aspartate methyltransferase</fullName>
    </alternativeName>
</protein>
<evidence type="ECO:0000313" key="14">
    <source>
        <dbReference type="Proteomes" id="UP000048965"/>
    </source>
</evidence>
<evidence type="ECO:0000256" key="8">
    <source>
        <dbReference type="ARBA" id="ARBA00022691"/>
    </source>
</evidence>
<feature type="domain" description="Thiopeptide-type bacteriocin biosynthesis" evidence="12">
    <location>
        <begin position="21"/>
        <end position="265"/>
    </location>
</feature>
<evidence type="ECO:0000256" key="3">
    <source>
        <dbReference type="ARBA" id="ARBA00011890"/>
    </source>
</evidence>
<dbReference type="InterPro" id="IPR027573">
    <property type="entry name" value="Methyltran_FxLD"/>
</dbReference>
<dbReference type="InterPro" id="IPR029063">
    <property type="entry name" value="SAM-dependent_MTases_sf"/>
</dbReference>
<comment type="similarity">
    <text evidence="2">Belongs to the methyltransferase superfamily. L-isoaspartyl/D-aspartyl protein methyltransferase family.</text>
</comment>
<keyword evidence="7 13" id="KW-0808">Transferase</keyword>
<dbReference type="Pfam" id="PF01135">
    <property type="entry name" value="PCMT"/>
    <property type="match status" value="1"/>
</dbReference>
<evidence type="ECO:0000256" key="2">
    <source>
        <dbReference type="ARBA" id="ARBA00005369"/>
    </source>
</evidence>
<dbReference type="NCBIfam" id="TIGR04364">
    <property type="entry name" value="methyltran_FxLD"/>
    <property type="match status" value="1"/>
</dbReference>
<comment type="subcellular location">
    <subcellularLocation>
        <location evidence="1">Cytoplasm</location>
    </subcellularLocation>
</comment>
<dbReference type="SUPFAM" id="SSF53335">
    <property type="entry name" value="S-adenosyl-L-methionine-dependent methyltransferases"/>
    <property type="match status" value="1"/>
</dbReference>
<evidence type="ECO:0000256" key="1">
    <source>
        <dbReference type="ARBA" id="ARBA00004496"/>
    </source>
</evidence>
<dbReference type="GO" id="GO:0005737">
    <property type="term" value="C:cytoplasm"/>
    <property type="evidence" value="ECO:0007669"/>
    <property type="project" value="UniProtKB-SubCell"/>
</dbReference>
<keyword evidence="14" id="KW-1185">Reference proteome</keyword>
<organism evidence="13 14">
    <name type="scientific">Streptomyces lydicamycinicus</name>
    <dbReference type="NCBI Taxonomy" id="1546107"/>
    <lineage>
        <taxon>Bacteria</taxon>
        <taxon>Bacillati</taxon>
        <taxon>Actinomycetota</taxon>
        <taxon>Actinomycetes</taxon>
        <taxon>Kitasatosporales</taxon>
        <taxon>Streptomycetaceae</taxon>
        <taxon>Streptomyces</taxon>
    </lineage>
</organism>
<keyword evidence="8" id="KW-0949">S-adenosyl-L-methionine</keyword>
<dbReference type="Gene3D" id="3.40.50.150">
    <property type="entry name" value="Vaccinia Virus protein VP39"/>
    <property type="match status" value="1"/>
</dbReference>
<dbReference type="InterPro" id="IPR023809">
    <property type="entry name" value="Thiopep_bacteriocin_synth_dom"/>
</dbReference>
<evidence type="ECO:0000256" key="9">
    <source>
        <dbReference type="ARBA" id="ARBA00030757"/>
    </source>
</evidence>
<reference evidence="14" key="1">
    <citation type="submission" date="2014-09" db="EMBL/GenBank/DDBJ databases">
        <title>Whole genome shotgun sequence of Streptomyces sp. NBRC 110027.</title>
        <authorList>
            <person name="Komaki H."/>
            <person name="Ichikawa N."/>
            <person name="Katano-Makiyama Y."/>
            <person name="Hosoyama A."/>
            <person name="Hashimoto M."/>
            <person name="Uohara A."/>
            <person name="Kitahashi Y."/>
            <person name="Ohji S."/>
            <person name="Kimura A."/>
            <person name="Yamazoe A."/>
            <person name="Igarashi Y."/>
            <person name="Fujita N."/>
        </authorList>
    </citation>
    <scope>NUCLEOTIDE SEQUENCE [LARGE SCALE GENOMIC DNA]</scope>
    <source>
        <strain evidence="14">NBRC 110027</strain>
    </source>
</reference>
<evidence type="ECO:0000259" key="12">
    <source>
        <dbReference type="Pfam" id="PF14028"/>
    </source>
</evidence>
<evidence type="ECO:0000256" key="6">
    <source>
        <dbReference type="ARBA" id="ARBA00022603"/>
    </source>
</evidence>
<accession>A0A0P4R800</accession>
<comment type="caution">
    <text evidence="13">The sequence shown here is derived from an EMBL/GenBank/DDBJ whole genome shotgun (WGS) entry which is preliminary data.</text>
</comment>
<name>A0A0P4R800_9ACTN</name>
<evidence type="ECO:0000313" key="13">
    <source>
        <dbReference type="EMBL" id="GAO08697.1"/>
    </source>
</evidence>
<reference evidence="13 14" key="2">
    <citation type="journal article" date="2015" name="Stand. Genomic Sci.">
        <title>Draft genome sequence of marine-derived Streptomyces sp. TP-A0598, a producer of anti-MRSA antibiotic lydicamycins.</title>
        <authorList>
            <person name="Komaki H."/>
            <person name="Ichikawa N."/>
            <person name="Hosoyama A."/>
            <person name="Fujita N."/>
            <person name="Igarashi Y."/>
        </authorList>
    </citation>
    <scope>NUCLEOTIDE SEQUENCE [LARGE SCALE GENOMIC DNA]</scope>
    <source>
        <strain evidence="13 14">NBRC 110027</strain>
    </source>
</reference>
<evidence type="ECO:0000256" key="7">
    <source>
        <dbReference type="ARBA" id="ARBA00022679"/>
    </source>
</evidence>
<evidence type="ECO:0000256" key="5">
    <source>
        <dbReference type="ARBA" id="ARBA00022490"/>
    </source>
</evidence>
<keyword evidence="6 13" id="KW-0489">Methyltransferase</keyword>
<evidence type="ECO:0000256" key="10">
    <source>
        <dbReference type="ARBA" id="ARBA00031323"/>
    </source>
</evidence>
<dbReference type="Proteomes" id="UP000048965">
    <property type="component" value="Unassembled WGS sequence"/>
</dbReference>
<evidence type="ECO:0000256" key="4">
    <source>
        <dbReference type="ARBA" id="ARBA00013346"/>
    </source>
</evidence>
<proteinExistence type="inferred from homology"/>
<dbReference type="InterPro" id="IPR000682">
    <property type="entry name" value="PCMT"/>
</dbReference>
<dbReference type="PANTHER" id="PTHR11579:SF0">
    <property type="entry name" value="PROTEIN-L-ISOASPARTATE(D-ASPARTATE) O-METHYLTRANSFERASE"/>
    <property type="match status" value="1"/>
</dbReference>
<gene>
    <name evidence="13" type="ORF">TPA0598_04_03330</name>
</gene>
<dbReference type="CDD" id="cd02440">
    <property type="entry name" value="AdoMet_MTases"/>
    <property type="match status" value="1"/>
</dbReference>
<evidence type="ECO:0000256" key="11">
    <source>
        <dbReference type="ARBA" id="ARBA00031350"/>
    </source>
</evidence>
<dbReference type="AlphaFoldDB" id="A0A0P4R800"/>
<dbReference type="Pfam" id="PF14028">
    <property type="entry name" value="Lant_dehydr_C"/>
    <property type="match status" value="1"/>
</dbReference>
<dbReference type="GO" id="GO:0004719">
    <property type="term" value="F:protein-L-isoaspartate (D-aspartate) O-methyltransferase activity"/>
    <property type="evidence" value="ECO:0007669"/>
    <property type="project" value="UniProtKB-EC"/>
</dbReference>
<dbReference type="GO" id="GO:0032259">
    <property type="term" value="P:methylation"/>
    <property type="evidence" value="ECO:0007669"/>
    <property type="project" value="UniProtKB-KW"/>
</dbReference>
<sequence>MNMAPDEWPQRLVQFATWPDSEQLAAEHLLPELEVGAAEGEIVQWSFLRKFPCWRIRYEPTDDRASTRLDSLLERLRAEGLVSEWTVGIYEPEAVAFGGAAGMKLAHELFHHDSRHILEFAAAVREVPEAPGLGRRELAILLFSVLMRSAGLDRFEQGDVWARVAAERQGTAVAPVSDRAAKAVRQLMTVDVSATSRLVDGGSLTGLADWLATFEWAGQRLARLHRLGRLERGFRAVLAHHLIFHWNRLGLSSEDQSTLSNLAKEVVMGTSESAASASGTAADATSLTGVDTDTINDNTAAENLRNKLVDQLKADGRVHSDDIEAALRAVPRHVFVRQSKPGATLEEAYADTPVHTKFDSSGASISAVSQPSVNALMLELTEAKPGMRILEGGAGSGLFASTMGRLVGEEGHVYTIDVDQDLVDNAQAAVEEAGFADVVTVILGDGAVGHLEGAPYDRIVATVGAHGIPSAWLDQLAPDGRLVVPLRLRGSVSRAVAFERDADGRWRSVRSAMCTFMPLRAGVADDPRRLVALTDDGAVKLQFNQEQKADEALRGVLDQPGTEAWSGVTFRGSESPEYMWLWLSCSLDNALSRMEVDRNGAGASNLADGFRPMAVAEQSSFAYLTLRKAGLAEDGGQLYEAGAIGHGPAGKELADRVAEEMGVWNRGFRERNVAFEVQNLDGAPPASAPGRFAFDNALNRIVIEWQ</sequence>
<keyword evidence="5" id="KW-0963">Cytoplasm</keyword>